<feature type="transmembrane region" description="Helical" evidence="11">
    <location>
        <begin position="26"/>
        <end position="47"/>
    </location>
</feature>
<dbReference type="InterPro" id="IPR036890">
    <property type="entry name" value="HATPase_C_sf"/>
</dbReference>
<dbReference type="Pfam" id="PF00512">
    <property type="entry name" value="HisKA"/>
    <property type="match status" value="1"/>
</dbReference>
<dbReference type="PROSITE" id="PS50110">
    <property type="entry name" value="RESPONSE_REGULATORY"/>
    <property type="match status" value="2"/>
</dbReference>
<dbReference type="InterPro" id="IPR013656">
    <property type="entry name" value="PAS_4"/>
</dbReference>
<keyword evidence="16" id="KW-1185">Reference proteome</keyword>
<dbReference type="SMART" id="SM00387">
    <property type="entry name" value="HATPase_c"/>
    <property type="match status" value="1"/>
</dbReference>
<dbReference type="SUPFAM" id="SSF52172">
    <property type="entry name" value="CheY-like"/>
    <property type="match status" value="2"/>
</dbReference>
<dbReference type="GO" id="GO:0005886">
    <property type="term" value="C:plasma membrane"/>
    <property type="evidence" value="ECO:0007669"/>
    <property type="project" value="UniProtKB-SubCell"/>
</dbReference>
<keyword evidence="5 10" id="KW-0597">Phosphoprotein</keyword>
<evidence type="ECO:0000256" key="3">
    <source>
        <dbReference type="ARBA" id="ARBA00004236"/>
    </source>
</evidence>
<feature type="domain" description="Response regulatory" evidence="13">
    <location>
        <begin position="807"/>
        <end position="923"/>
    </location>
</feature>
<keyword evidence="7" id="KW-0418">Kinase</keyword>
<dbReference type="InterPro" id="IPR004358">
    <property type="entry name" value="Sig_transdc_His_kin-like_C"/>
</dbReference>
<evidence type="ECO:0000256" key="6">
    <source>
        <dbReference type="ARBA" id="ARBA00022679"/>
    </source>
</evidence>
<feature type="transmembrane region" description="Helical" evidence="11">
    <location>
        <begin position="279"/>
        <end position="297"/>
    </location>
</feature>
<dbReference type="CDD" id="cd00130">
    <property type="entry name" value="PAS"/>
    <property type="match status" value="1"/>
</dbReference>
<dbReference type="PANTHER" id="PTHR43547:SF2">
    <property type="entry name" value="HYBRID SIGNAL TRANSDUCTION HISTIDINE KINASE C"/>
    <property type="match status" value="1"/>
</dbReference>
<protein>
    <recommendedName>
        <fullName evidence="4">histidine kinase</fullName>
        <ecNumber evidence="4">2.7.13.3</ecNumber>
    </recommendedName>
</protein>
<feature type="domain" description="Histidine kinase" evidence="12">
    <location>
        <begin position="456"/>
        <end position="673"/>
    </location>
</feature>
<feature type="domain" description="PAS" evidence="14">
    <location>
        <begin position="323"/>
        <end position="376"/>
    </location>
</feature>
<dbReference type="Pfam" id="PF02518">
    <property type="entry name" value="HATPase_c"/>
    <property type="match status" value="1"/>
</dbReference>
<feature type="domain" description="Response regulatory" evidence="13">
    <location>
        <begin position="688"/>
        <end position="799"/>
    </location>
</feature>
<dbReference type="PANTHER" id="PTHR43547">
    <property type="entry name" value="TWO-COMPONENT HISTIDINE KINASE"/>
    <property type="match status" value="1"/>
</dbReference>
<dbReference type="FunFam" id="3.30.565.10:FF:000006">
    <property type="entry name" value="Sensor histidine kinase WalK"/>
    <property type="match status" value="1"/>
</dbReference>
<dbReference type="Gene3D" id="3.30.565.10">
    <property type="entry name" value="Histidine kinase-like ATPase, C-terminal domain"/>
    <property type="match status" value="1"/>
</dbReference>
<evidence type="ECO:0000256" key="5">
    <source>
        <dbReference type="ARBA" id="ARBA00022553"/>
    </source>
</evidence>
<dbReference type="GO" id="GO:0000155">
    <property type="term" value="F:phosphorelay sensor kinase activity"/>
    <property type="evidence" value="ECO:0007669"/>
    <property type="project" value="InterPro"/>
</dbReference>
<dbReference type="PRINTS" id="PR00344">
    <property type="entry name" value="BCTRLSENSOR"/>
</dbReference>
<dbReference type="InterPro" id="IPR035965">
    <property type="entry name" value="PAS-like_dom_sf"/>
</dbReference>
<dbReference type="Gene3D" id="3.40.50.2300">
    <property type="match status" value="2"/>
</dbReference>
<dbReference type="SMART" id="SM00388">
    <property type="entry name" value="HisKA"/>
    <property type="match status" value="1"/>
</dbReference>
<comment type="subcellular location">
    <subcellularLocation>
        <location evidence="3">Cell membrane</location>
    </subcellularLocation>
</comment>
<dbReference type="NCBIfam" id="TIGR00229">
    <property type="entry name" value="sensory_box"/>
    <property type="match status" value="1"/>
</dbReference>
<dbReference type="Proteomes" id="UP000279994">
    <property type="component" value="Unassembled WGS sequence"/>
</dbReference>
<name>A0A3N0GY60_9ACTN</name>
<dbReference type="PROSITE" id="PS50112">
    <property type="entry name" value="PAS"/>
    <property type="match status" value="1"/>
</dbReference>
<comment type="catalytic activity">
    <reaction evidence="1">
        <text>ATP + protein L-histidine = ADP + protein N-phospho-L-histidine.</text>
        <dbReference type="EC" id="2.7.13.3"/>
    </reaction>
</comment>
<dbReference type="GO" id="GO:0005509">
    <property type="term" value="F:calcium ion binding"/>
    <property type="evidence" value="ECO:0007669"/>
    <property type="project" value="UniProtKB-ARBA"/>
</dbReference>
<dbReference type="SMART" id="SM00091">
    <property type="entry name" value="PAS"/>
    <property type="match status" value="1"/>
</dbReference>
<dbReference type="InterPro" id="IPR001789">
    <property type="entry name" value="Sig_transdc_resp-reg_receiver"/>
</dbReference>
<dbReference type="Gene3D" id="3.30.450.20">
    <property type="entry name" value="PAS domain"/>
    <property type="match status" value="1"/>
</dbReference>
<evidence type="ECO:0000259" key="12">
    <source>
        <dbReference type="PROSITE" id="PS50109"/>
    </source>
</evidence>
<feature type="transmembrane region" description="Helical" evidence="11">
    <location>
        <begin position="86"/>
        <end position="107"/>
    </location>
</feature>
<evidence type="ECO:0000256" key="7">
    <source>
        <dbReference type="ARBA" id="ARBA00022777"/>
    </source>
</evidence>
<dbReference type="EMBL" id="RJSF01000003">
    <property type="protein sequence ID" value="RNM17349.1"/>
    <property type="molecule type" value="Genomic_DNA"/>
</dbReference>
<accession>A0A3N0GY60</accession>
<dbReference type="InterPro" id="IPR011006">
    <property type="entry name" value="CheY-like_superfamily"/>
</dbReference>
<feature type="transmembrane region" description="Helical" evidence="11">
    <location>
        <begin position="158"/>
        <end position="176"/>
    </location>
</feature>
<dbReference type="Pfam" id="PF00072">
    <property type="entry name" value="Response_reg"/>
    <property type="match status" value="2"/>
</dbReference>
<evidence type="ECO:0000256" key="4">
    <source>
        <dbReference type="ARBA" id="ARBA00012438"/>
    </source>
</evidence>
<feature type="transmembrane region" description="Helical" evidence="11">
    <location>
        <begin position="119"/>
        <end position="138"/>
    </location>
</feature>
<sequence length="933" mass="98782">MAGAALAVFGVVDVGSEVATRAVADGSFVVFSTFAALACFRAARLAVVRRRLPWWLLGGAATCYAVGNAIWFYYQVLSPDTQTFPGPADVFFVLVVPFAVGAMLTLPSRPLSPAARARAVSDGLIVGAALLFLSWILVVGPLFGQLGEVSRTYLTVYSYYPLTDIVVISIASGLAVRATGRERLPMLLVAAGFVAIACADTGISYLALQGKDAAGSGLDLGWTFGYMLLGLAALTPAWNESVDDRVDPRALVREVLPYVPVGIILLVTAFEPGRLSDKVLVGILAAVLVLLVIRHMLTLADNIRLTGGLEDLVRERTHELEQLTHRHKSILDGAGDGIVGLDRSGQVTFANPAAAALLGRSGDELVGSSFHEITRPRGTDANLVPVDLDPIAAAMSEGQARVVADGTFHRSASADFPVELTISPVGGDRVTGAVVMFRDVTERRAVDRMKDEFVSVVSHELRTPLTSLRGALGLLQGGLLRDVEPKAQRMVHIAVDSTDRLIRLINDILDVERIAAGKLSLHREMLPAGDLLDRAVGEMRGLAAQNHVRVERGVADGTVDADADRLVQTVANLLSNAIKFSPSGGTVLVSAVERGNDVLFSVSDEGVGIPADHHEAVFGRFAQLDGSDTREQQGSGLGLAICRGIVEQHGGRIWVSGDSVPGTTICFTLPKGERAAVAPSYDDPSVATVLVCEDDADTRAVIGELLAAHGYRVVGAASGEEALALAAENPPDAVLMDLTLPGIDGWATVGALRSLDLTRHVPVLIVSGTDPGRAPVDVEAWLTKPLDLSGLLSAVGAAVADGAARPRVLVVEDDPALAQVLAALFAKHGVKAVHASTATGALRLSRDLAPDLLLLDLLLPDSDGFALVDWFREDPRLCRVPLVVYSALELDDAEKARLRLGPSEFFTKTRTNPEDVERQVMELLDTMIVGAVR</sequence>
<keyword evidence="6" id="KW-0808">Transferase</keyword>
<evidence type="ECO:0000259" key="13">
    <source>
        <dbReference type="PROSITE" id="PS50110"/>
    </source>
</evidence>
<organism evidence="15 16">
    <name type="scientific">Nocardioides pocheonensis</name>
    <dbReference type="NCBI Taxonomy" id="661485"/>
    <lineage>
        <taxon>Bacteria</taxon>
        <taxon>Bacillati</taxon>
        <taxon>Actinomycetota</taxon>
        <taxon>Actinomycetes</taxon>
        <taxon>Propionibacteriales</taxon>
        <taxon>Nocardioidaceae</taxon>
        <taxon>Nocardioides</taxon>
    </lineage>
</organism>
<dbReference type="InterPro" id="IPR000014">
    <property type="entry name" value="PAS"/>
</dbReference>
<dbReference type="EC" id="2.7.13.3" evidence="4"/>
<feature type="transmembrane region" description="Helical" evidence="11">
    <location>
        <begin position="54"/>
        <end position="74"/>
    </location>
</feature>
<evidence type="ECO:0000259" key="14">
    <source>
        <dbReference type="PROSITE" id="PS50112"/>
    </source>
</evidence>
<dbReference type="InterPro" id="IPR036097">
    <property type="entry name" value="HisK_dim/P_sf"/>
</dbReference>
<dbReference type="InterPro" id="IPR003661">
    <property type="entry name" value="HisK_dim/P_dom"/>
</dbReference>
<keyword evidence="11" id="KW-1133">Transmembrane helix</keyword>
<evidence type="ECO:0000256" key="2">
    <source>
        <dbReference type="ARBA" id="ARBA00001968"/>
    </source>
</evidence>
<comment type="cofactor">
    <cofactor evidence="2">
        <name>a divalent metal cation</name>
        <dbReference type="ChEBI" id="CHEBI:60240"/>
    </cofactor>
</comment>
<evidence type="ECO:0000256" key="8">
    <source>
        <dbReference type="ARBA" id="ARBA00023012"/>
    </source>
</evidence>
<dbReference type="SMART" id="SM00448">
    <property type="entry name" value="REC"/>
    <property type="match status" value="2"/>
</dbReference>
<feature type="modified residue" description="4-aspartylphosphate" evidence="10">
    <location>
        <position position="737"/>
    </location>
</feature>
<keyword evidence="8" id="KW-0902">Two-component regulatory system</keyword>
<evidence type="ECO:0000313" key="16">
    <source>
        <dbReference type="Proteomes" id="UP000279994"/>
    </source>
</evidence>
<proteinExistence type="predicted"/>
<comment type="caution">
    <text evidence="15">The sequence shown here is derived from an EMBL/GenBank/DDBJ whole genome shotgun (WGS) entry which is preliminary data.</text>
</comment>
<evidence type="ECO:0000256" key="11">
    <source>
        <dbReference type="SAM" id="Phobius"/>
    </source>
</evidence>
<evidence type="ECO:0000256" key="9">
    <source>
        <dbReference type="ARBA" id="ARBA00023136"/>
    </source>
</evidence>
<keyword evidence="11" id="KW-0812">Transmembrane</keyword>
<dbReference type="PROSITE" id="PS50109">
    <property type="entry name" value="HIS_KIN"/>
    <property type="match status" value="1"/>
</dbReference>
<dbReference type="InterPro" id="IPR003594">
    <property type="entry name" value="HATPase_dom"/>
</dbReference>
<dbReference type="SUPFAM" id="SSF47384">
    <property type="entry name" value="Homodimeric domain of signal transducing histidine kinase"/>
    <property type="match status" value="1"/>
</dbReference>
<feature type="modified residue" description="4-aspartylphosphate" evidence="10">
    <location>
        <position position="856"/>
    </location>
</feature>
<reference evidence="15 16" key="1">
    <citation type="submission" date="2018-11" db="EMBL/GenBank/DDBJ databases">
        <authorList>
            <person name="Li F."/>
        </authorList>
    </citation>
    <scope>NUCLEOTIDE SEQUENCE [LARGE SCALE GENOMIC DNA]</scope>
    <source>
        <strain evidence="15 16">Gsoil 818</strain>
    </source>
</reference>
<dbReference type="Gene3D" id="1.10.287.130">
    <property type="match status" value="1"/>
</dbReference>
<dbReference type="InterPro" id="IPR005467">
    <property type="entry name" value="His_kinase_dom"/>
</dbReference>
<dbReference type="Pfam" id="PF08448">
    <property type="entry name" value="PAS_4"/>
    <property type="match status" value="1"/>
</dbReference>
<dbReference type="AlphaFoldDB" id="A0A3N0GY60"/>
<gene>
    <name evidence="15" type="ORF">EFL26_00735</name>
</gene>
<evidence type="ECO:0000313" key="15">
    <source>
        <dbReference type="EMBL" id="RNM17349.1"/>
    </source>
</evidence>
<evidence type="ECO:0000256" key="1">
    <source>
        <dbReference type="ARBA" id="ARBA00000085"/>
    </source>
</evidence>
<dbReference type="CDD" id="cd00156">
    <property type="entry name" value="REC"/>
    <property type="match status" value="2"/>
</dbReference>
<feature type="transmembrane region" description="Helical" evidence="11">
    <location>
        <begin position="188"/>
        <end position="208"/>
    </location>
</feature>
<keyword evidence="9 11" id="KW-0472">Membrane</keyword>
<dbReference type="CDD" id="cd00082">
    <property type="entry name" value="HisKA"/>
    <property type="match status" value="1"/>
</dbReference>
<feature type="transmembrane region" description="Helical" evidence="11">
    <location>
        <begin position="220"/>
        <end position="238"/>
    </location>
</feature>
<dbReference type="SUPFAM" id="SSF55874">
    <property type="entry name" value="ATPase domain of HSP90 chaperone/DNA topoisomerase II/histidine kinase"/>
    <property type="match status" value="1"/>
</dbReference>
<dbReference type="SUPFAM" id="SSF55785">
    <property type="entry name" value="PYP-like sensor domain (PAS domain)"/>
    <property type="match status" value="1"/>
</dbReference>
<evidence type="ECO:0000256" key="10">
    <source>
        <dbReference type="PROSITE-ProRule" id="PRU00169"/>
    </source>
</evidence>
<dbReference type="FunFam" id="1.10.287.130:FF:000001">
    <property type="entry name" value="Two-component sensor histidine kinase"/>
    <property type="match status" value="1"/>
</dbReference>